<evidence type="ECO:0000313" key="2">
    <source>
        <dbReference type="Proteomes" id="UP001175226"/>
    </source>
</evidence>
<evidence type="ECO:0000313" key="1">
    <source>
        <dbReference type="EMBL" id="KAK0451447.1"/>
    </source>
</evidence>
<name>A0AA39JYT6_9AGAR</name>
<comment type="caution">
    <text evidence="1">The sequence shown here is derived from an EMBL/GenBank/DDBJ whole genome shotgun (WGS) entry which is preliminary data.</text>
</comment>
<keyword evidence="2" id="KW-1185">Reference proteome</keyword>
<reference evidence="1" key="1">
    <citation type="submission" date="2023-06" db="EMBL/GenBank/DDBJ databases">
        <authorList>
            <consortium name="Lawrence Berkeley National Laboratory"/>
            <person name="Ahrendt S."/>
            <person name="Sahu N."/>
            <person name="Indic B."/>
            <person name="Wong-Bajracharya J."/>
            <person name="Merenyi Z."/>
            <person name="Ke H.-M."/>
            <person name="Monk M."/>
            <person name="Kocsube S."/>
            <person name="Drula E."/>
            <person name="Lipzen A."/>
            <person name="Balint B."/>
            <person name="Henrissat B."/>
            <person name="Andreopoulos B."/>
            <person name="Martin F.M."/>
            <person name="Harder C.B."/>
            <person name="Rigling D."/>
            <person name="Ford K.L."/>
            <person name="Foster G.D."/>
            <person name="Pangilinan J."/>
            <person name="Papanicolaou A."/>
            <person name="Barry K."/>
            <person name="LaButti K."/>
            <person name="Viragh M."/>
            <person name="Koriabine M."/>
            <person name="Yan M."/>
            <person name="Riley R."/>
            <person name="Champramary S."/>
            <person name="Plett K.L."/>
            <person name="Tsai I.J."/>
            <person name="Slot J."/>
            <person name="Sipos G."/>
            <person name="Plett J."/>
            <person name="Nagy L.G."/>
            <person name="Grigoriev I.V."/>
        </authorList>
    </citation>
    <scope>NUCLEOTIDE SEQUENCE</scope>
    <source>
        <strain evidence="1">FPL87.14</strain>
    </source>
</reference>
<accession>A0AA39JYT6</accession>
<organism evidence="1 2">
    <name type="scientific">Armillaria borealis</name>
    <dbReference type="NCBI Taxonomy" id="47425"/>
    <lineage>
        <taxon>Eukaryota</taxon>
        <taxon>Fungi</taxon>
        <taxon>Dikarya</taxon>
        <taxon>Basidiomycota</taxon>
        <taxon>Agaricomycotina</taxon>
        <taxon>Agaricomycetes</taxon>
        <taxon>Agaricomycetidae</taxon>
        <taxon>Agaricales</taxon>
        <taxon>Marasmiineae</taxon>
        <taxon>Physalacriaceae</taxon>
        <taxon>Armillaria</taxon>
    </lineage>
</organism>
<protein>
    <submittedName>
        <fullName evidence="1">Uncharacterized protein</fullName>
    </submittedName>
</protein>
<feature type="non-terminal residue" evidence="1">
    <location>
        <position position="1"/>
    </location>
</feature>
<dbReference type="EMBL" id="JAUEPT010000005">
    <property type="protein sequence ID" value="KAK0451447.1"/>
    <property type="molecule type" value="Genomic_DNA"/>
</dbReference>
<dbReference type="AlphaFoldDB" id="A0AA39JYT6"/>
<sequence>MSTQLSCGTYLQFLQSHLPKWTAFPIGNPHPLLLLDNPSNVKTRIPESLSPRACNLHRRMTQKAMGLDGHILGSICHDVKEGLPVTDRVKHHNSQCTHIPSWALSLKYPPLHFTLNVSSAFDFNPTIRVRAFAPARTLKADALPLIQPAVDDDEGSLQITVTCTLKMRLVIVNILNTAITMDKPLILMHSALDVMYQQPENASIQDHWDQDEEELYANNSVLSLYLRPEQVMTFTVDKATFATCVFVPDHSDYNSSLGLAFSMLRKMKDCEKEGGKLLSLAYEINGFGAFAIMLFD</sequence>
<proteinExistence type="predicted"/>
<dbReference type="Proteomes" id="UP001175226">
    <property type="component" value="Unassembled WGS sequence"/>
</dbReference>
<gene>
    <name evidence="1" type="ORF">EV421DRAFT_1731303</name>
</gene>